<dbReference type="PANTHER" id="PTHR31286">
    <property type="entry name" value="GLYCINE-RICH CELL WALL STRUCTURAL PROTEIN 1.8-LIKE"/>
    <property type="match status" value="1"/>
</dbReference>
<accession>A0AAF0V4Z1</accession>
<name>A0AAF0V4Z1_SOLVR</name>
<protein>
    <recommendedName>
        <fullName evidence="3">DUF4283 domain-containing protein</fullName>
    </recommendedName>
</protein>
<evidence type="ECO:0000313" key="2">
    <source>
        <dbReference type="Proteomes" id="UP001234989"/>
    </source>
</evidence>
<evidence type="ECO:0008006" key="3">
    <source>
        <dbReference type="Google" id="ProtNLM"/>
    </source>
</evidence>
<reference evidence="1" key="1">
    <citation type="submission" date="2023-08" db="EMBL/GenBank/DDBJ databases">
        <title>A de novo genome assembly of Solanum verrucosum Schlechtendal, a Mexican diploid species geographically isolated from the other diploid A-genome species in potato relatives.</title>
        <authorList>
            <person name="Hosaka K."/>
        </authorList>
    </citation>
    <scope>NUCLEOTIDE SEQUENCE</scope>
    <source>
        <tissue evidence="1">Young leaves</tissue>
    </source>
</reference>
<keyword evidence="2" id="KW-1185">Reference proteome</keyword>
<dbReference type="InterPro" id="IPR040256">
    <property type="entry name" value="At4g02000-like"/>
</dbReference>
<dbReference type="PANTHER" id="PTHR31286:SF180">
    <property type="entry name" value="OS10G0362600 PROTEIN"/>
    <property type="match status" value="1"/>
</dbReference>
<organism evidence="1 2">
    <name type="scientific">Solanum verrucosum</name>
    <dbReference type="NCBI Taxonomy" id="315347"/>
    <lineage>
        <taxon>Eukaryota</taxon>
        <taxon>Viridiplantae</taxon>
        <taxon>Streptophyta</taxon>
        <taxon>Embryophyta</taxon>
        <taxon>Tracheophyta</taxon>
        <taxon>Spermatophyta</taxon>
        <taxon>Magnoliopsida</taxon>
        <taxon>eudicotyledons</taxon>
        <taxon>Gunneridae</taxon>
        <taxon>Pentapetalae</taxon>
        <taxon>asterids</taxon>
        <taxon>lamiids</taxon>
        <taxon>Solanales</taxon>
        <taxon>Solanaceae</taxon>
        <taxon>Solanoideae</taxon>
        <taxon>Solaneae</taxon>
        <taxon>Solanum</taxon>
    </lineage>
</organism>
<sequence length="191" mass="21910">MSINNFTIKSQESSGKKFRSEAKLVTPESRLRPLTFGSFLTTQFQTIAEDDGDESDYRTAQLEPYETRSYQAARRLQFPKEDSLAQLTPLGSRLMSEKGRFDIVEERDTVMQDGPYTYFNKPFVLQNWDIDIEFNPDCITTIPLWITFPRLPVGYWCSEVLSKVASAIGKPLYTDRFTATMAKISYAKVLV</sequence>
<gene>
    <name evidence="1" type="ORF">MTR67_051742</name>
</gene>
<dbReference type="EMBL" id="CP133623">
    <property type="protein sequence ID" value="WMV58357.1"/>
    <property type="molecule type" value="Genomic_DNA"/>
</dbReference>
<dbReference type="AlphaFoldDB" id="A0AAF0V4Z1"/>
<evidence type="ECO:0000313" key="1">
    <source>
        <dbReference type="EMBL" id="WMV58357.1"/>
    </source>
</evidence>
<dbReference type="Proteomes" id="UP001234989">
    <property type="component" value="Chromosome 12"/>
</dbReference>
<proteinExistence type="predicted"/>